<accession>A0A7G8TAP0</accession>
<reference evidence="1 2" key="1">
    <citation type="submission" date="2020-08" db="EMBL/GenBank/DDBJ databases">
        <title>The isolate Caproiciproducens sp. 7D4C2 produces n-caproate at mildly acidic conditions from hexoses: genome and rBOX comparison with related strains and chain-elongating bacteria.</title>
        <authorList>
            <person name="Esquivel-Elizondo S."/>
            <person name="Bagci C."/>
            <person name="Temovska M."/>
            <person name="Jeon B.S."/>
            <person name="Bessarab I."/>
            <person name="Williams R.B.H."/>
            <person name="Huson D.H."/>
            <person name="Angenent L.T."/>
        </authorList>
    </citation>
    <scope>NUCLEOTIDE SEQUENCE [LARGE SCALE GENOMIC DNA]</scope>
    <source>
        <strain evidence="1 2">7D4C2</strain>
    </source>
</reference>
<dbReference type="EMBL" id="CP060286">
    <property type="protein sequence ID" value="QNK40681.1"/>
    <property type="molecule type" value="Genomic_DNA"/>
</dbReference>
<sequence>MNLRTAGIADFAQERMMGMEVLWNFCPGQPAPHGEKPGKPISVDWSFSYDGLQYRIPRVYRFREGIVFDAVAVLNRAAARAFYDRYRDKEAGMSLEDIEFARATSPLPEILPLKEFYVNGRKVGSGWRGQGRPYFPWDPHDGGELLPLIEENEFLKDACFAWTRCRVPFPAFYMLKTLKIRLHETCKALPVGVCFSLPVGKEAAGREIEFVHPVTGNAHRLIVESLEGTDLNLVFHSMTSSRHRYCPLLRYVIDPPLPETDKLEVRQEGSQMCSSAGGAIGVIGGADGPTAVFFGDPLFGPRGLPVRQVFLSPAESIPEQVRIRIPFLNVPKNPKTEIVLSL</sequence>
<dbReference type="Proteomes" id="UP000515909">
    <property type="component" value="Chromosome"/>
</dbReference>
<name>A0A7G8TAP0_9FIRM</name>
<dbReference type="AlphaFoldDB" id="A0A7G8TAP0"/>
<protein>
    <submittedName>
        <fullName evidence="1">Uncharacterized protein</fullName>
    </submittedName>
</protein>
<dbReference type="KEGG" id="cfem:HCR03_19050"/>
<evidence type="ECO:0000313" key="2">
    <source>
        <dbReference type="Proteomes" id="UP000515909"/>
    </source>
</evidence>
<dbReference type="RefSeq" id="WP_187035915.1">
    <property type="nucleotide sequence ID" value="NZ_CP060286.1"/>
</dbReference>
<proteinExistence type="predicted"/>
<evidence type="ECO:0000313" key="1">
    <source>
        <dbReference type="EMBL" id="QNK40681.1"/>
    </source>
</evidence>
<gene>
    <name evidence="1" type="ORF">HCR03_19050</name>
</gene>
<organism evidence="1 2">
    <name type="scientific">Caproicibacter fermentans</name>
    <dbReference type="NCBI Taxonomy" id="2576756"/>
    <lineage>
        <taxon>Bacteria</taxon>
        <taxon>Bacillati</taxon>
        <taxon>Bacillota</taxon>
        <taxon>Clostridia</taxon>
        <taxon>Eubacteriales</taxon>
        <taxon>Acutalibacteraceae</taxon>
        <taxon>Caproicibacter</taxon>
    </lineage>
</organism>